<evidence type="ECO:0000313" key="1">
    <source>
        <dbReference type="EMBL" id="OMO51352.1"/>
    </source>
</evidence>
<dbReference type="AlphaFoldDB" id="A0A1R3FZT4"/>
<evidence type="ECO:0000313" key="2">
    <source>
        <dbReference type="Proteomes" id="UP000187203"/>
    </source>
</evidence>
<sequence length="84" mass="9865">MVTVWKIELSDLSLKQSLPYACKCHNKFVVFFMSDLCHQGLASIMQQNQYIHKVKDQAIYQVRFLNGLHHSSHRYYMQGFGVLD</sequence>
<dbReference type="EMBL" id="AWUE01024205">
    <property type="protein sequence ID" value="OMO51352.1"/>
    <property type="molecule type" value="Genomic_DNA"/>
</dbReference>
<protein>
    <submittedName>
        <fullName evidence="1">Uncharacterized protein</fullName>
    </submittedName>
</protein>
<gene>
    <name evidence="1" type="ORF">COLO4_37715</name>
</gene>
<proteinExistence type="predicted"/>
<dbReference type="OrthoDB" id="10616469at2759"/>
<name>A0A1R3FZT4_9ROSI</name>
<organism evidence="1 2">
    <name type="scientific">Corchorus olitorius</name>
    <dbReference type="NCBI Taxonomy" id="93759"/>
    <lineage>
        <taxon>Eukaryota</taxon>
        <taxon>Viridiplantae</taxon>
        <taxon>Streptophyta</taxon>
        <taxon>Embryophyta</taxon>
        <taxon>Tracheophyta</taxon>
        <taxon>Spermatophyta</taxon>
        <taxon>Magnoliopsida</taxon>
        <taxon>eudicotyledons</taxon>
        <taxon>Gunneridae</taxon>
        <taxon>Pentapetalae</taxon>
        <taxon>rosids</taxon>
        <taxon>malvids</taxon>
        <taxon>Malvales</taxon>
        <taxon>Malvaceae</taxon>
        <taxon>Grewioideae</taxon>
        <taxon>Apeibeae</taxon>
        <taxon>Corchorus</taxon>
    </lineage>
</organism>
<keyword evidence="2" id="KW-1185">Reference proteome</keyword>
<comment type="caution">
    <text evidence="1">The sequence shown here is derived from an EMBL/GenBank/DDBJ whole genome shotgun (WGS) entry which is preliminary data.</text>
</comment>
<accession>A0A1R3FZT4</accession>
<reference evidence="2" key="1">
    <citation type="submission" date="2013-09" db="EMBL/GenBank/DDBJ databases">
        <title>Corchorus olitorius genome sequencing.</title>
        <authorList>
            <person name="Alam M."/>
            <person name="Haque M.S."/>
            <person name="Islam M.S."/>
            <person name="Emdad E.M."/>
            <person name="Islam M.M."/>
            <person name="Ahmed B."/>
            <person name="Halim A."/>
            <person name="Hossen Q.M.M."/>
            <person name="Hossain M.Z."/>
            <person name="Ahmed R."/>
            <person name="Khan M.M."/>
            <person name="Islam R."/>
            <person name="Rashid M.M."/>
            <person name="Khan S.A."/>
            <person name="Rahman M.S."/>
            <person name="Alam M."/>
            <person name="Yahiya A.S."/>
            <person name="Khan M.S."/>
            <person name="Azam M.S."/>
            <person name="Haque T."/>
            <person name="Lashkar M.Z.H."/>
            <person name="Akhand A.I."/>
            <person name="Morshed G."/>
            <person name="Roy S."/>
            <person name="Uddin K.S."/>
            <person name="Rabeya T."/>
            <person name="Hossain A.S."/>
            <person name="Chowdhury A."/>
            <person name="Snigdha A.R."/>
            <person name="Mortoza M.S."/>
            <person name="Matin S.A."/>
            <person name="Hoque S.M.E."/>
            <person name="Islam M.K."/>
            <person name="Roy D.K."/>
            <person name="Haider R."/>
            <person name="Moosa M.M."/>
            <person name="Elias S.M."/>
            <person name="Hasan A.M."/>
            <person name="Jahan S."/>
            <person name="Shafiuddin M."/>
            <person name="Mahmood N."/>
            <person name="Shommy N.S."/>
        </authorList>
    </citation>
    <scope>NUCLEOTIDE SEQUENCE [LARGE SCALE GENOMIC DNA]</scope>
    <source>
        <strain evidence="2">cv. O-4</strain>
    </source>
</reference>
<dbReference type="Proteomes" id="UP000187203">
    <property type="component" value="Unassembled WGS sequence"/>
</dbReference>